<dbReference type="SUPFAM" id="SSF53300">
    <property type="entry name" value="vWA-like"/>
    <property type="match status" value="1"/>
</dbReference>
<protein>
    <submittedName>
        <fullName evidence="3">VWA domain-containing protein</fullName>
    </submittedName>
</protein>
<evidence type="ECO:0000313" key="3">
    <source>
        <dbReference type="EMBL" id="MDY0404955.1"/>
    </source>
</evidence>
<accession>A0ABU5CF58</accession>
<dbReference type="SMART" id="SM00327">
    <property type="entry name" value="VWA"/>
    <property type="match status" value="1"/>
</dbReference>
<dbReference type="InterPro" id="IPR036465">
    <property type="entry name" value="vWFA_dom_sf"/>
</dbReference>
<sequence length="370" mass="41608">MDAFPAGDTAENYYYRTLALIAEDYRPYREFFNQVDTSYAENSAAPDEKAASPAKQPDTQVNVAVLFDASGSMGKQIGGKTQMDLAKEAVNDFLGQLPEGVQVSLRAYGHKGTGSDADKAMSCKSSEEVYPLGTYDSQKMKKALNTFSPAGWTPLAASIRAAGKDLKKQTGDNVENIVYVVSDGVETCGGDPVKEAKALNQSDIQAVVNIIGFDVDDAGQKALKKVAEAGKGKYATVRTKQELENFFIKARTDLINEWYSWENSNVNEIYKSQNERVNKLYKMENDMVNKAYTEENRLRELSYYLAEKFDTEDVTVRQKARTRGLDLRRYARHTALDFRQTLRNKGLDNRNDIRKKSRQARDKIRNEDKK</sequence>
<evidence type="ECO:0000259" key="2">
    <source>
        <dbReference type="PROSITE" id="PS50234"/>
    </source>
</evidence>
<evidence type="ECO:0000256" key="1">
    <source>
        <dbReference type="SAM" id="MobiDB-lite"/>
    </source>
</evidence>
<dbReference type="Pfam" id="PF00092">
    <property type="entry name" value="VWA"/>
    <property type="match status" value="1"/>
</dbReference>
<dbReference type="Proteomes" id="UP001228376">
    <property type="component" value="Unassembled WGS sequence"/>
</dbReference>
<reference evidence="3 4" key="1">
    <citation type="submission" date="2023-10" db="EMBL/GenBank/DDBJ databases">
        <title>179-bfca-hs.</title>
        <authorList>
            <person name="Miliotis G."/>
            <person name="Sengupta P."/>
            <person name="Hameed A."/>
            <person name="Chuvochina M."/>
            <person name="Mcdonagh F."/>
            <person name="Simpson A.C."/>
            <person name="Singh N.K."/>
            <person name="Rekha P.D."/>
            <person name="Raman K."/>
            <person name="Hugenholtz P."/>
            <person name="Venkateswaran K."/>
        </authorList>
    </citation>
    <scope>NUCLEOTIDE SEQUENCE [LARGE SCALE GENOMIC DNA]</scope>
    <source>
        <strain evidence="3 4">179-BFC-A-HS</strain>
    </source>
</reference>
<dbReference type="PROSITE" id="PS50234">
    <property type="entry name" value="VWFA"/>
    <property type="match status" value="1"/>
</dbReference>
<gene>
    <name evidence="3" type="ORF">P5G51_005665</name>
</gene>
<dbReference type="EMBL" id="JAROCA020000001">
    <property type="protein sequence ID" value="MDY0404955.1"/>
    <property type="molecule type" value="Genomic_DNA"/>
</dbReference>
<dbReference type="InterPro" id="IPR002035">
    <property type="entry name" value="VWF_A"/>
</dbReference>
<proteinExistence type="predicted"/>
<feature type="region of interest" description="Disordered" evidence="1">
    <location>
        <begin position="347"/>
        <end position="370"/>
    </location>
</feature>
<organism evidence="3 4">
    <name type="scientific">Tigheibacillus jepli</name>
    <dbReference type="NCBI Taxonomy" id="3035914"/>
    <lineage>
        <taxon>Bacteria</taxon>
        <taxon>Bacillati</taxon>
        <taxon>Bacillota</taxon>
        <taxon>Bacilli</taxon>
        <taxon>Bacillales</taxon>
        <taxon>Bacillaceae</taxon>
        <taxon>Tigheibacillus</taxon>
    </lineage>
</organism>
<keyword evidence="4" id="KW-1185">Reference proteome</keyword>
<dbReference type="Gene3D" id="3.40.50.410">
    <property type="entry name" value="von Willebrand factor, type A domain"/>
    <property type="match status" value="1"/>
</dbReference>
<evidence type="ECO:0000313" key="4">
    <source>
        <dbReference type="Proteomes" id="UP001228376"/>
    </source>
</evidence>
<dbReference type="RefSeq" id="WP_320384372.1">
    <property type="nucleotide sequence ID" value="NZ_JAROCA020000001.1"/>
</dbReference>
<feature type="domain" description="VWFA" evidence="2">
    <location>
        <begin position="62"/>
        <end position="255"/>
    </location>
</feature>
<comment type="caution">
    <text evidence="3">The sequence shown here is derived from an EMBL/GenBank/DDBJ whole genome shotgun (WGS) entry which is preliminary data.</text>
</comment>
<name>A0ABU5CF58_9BACI</name>